<dbReference type="Pfam" id="PF16074">
    <property type="entry name" value="PilW"/>
    <property type="match status" value="1"/>
</dbReference>
<dbReference type="GO" id="GO:0043683">
    <property type="term" value="P:type IV pilus assembly"/>
    <property type="evidence" value="ECO:0007669"/>
    <property type="project" value="InterPro"/>
</dbReference>
<organism evidence="1 2">
    <name type="scientific">Polaromonas eurypsychrophila</name>
    <dbReference type="NCBI Taxonomy" id="1614635"/>
    <lineage>
        <taxon>Bacteria</taxon>
        <taxon>Pseudomonadati</taxon>
        <taxon>Pseudomonadota</taxon>
        <taxon>Betaproteobacteria</taxon>
        <taxon>Burkholderiales</taxon>
        <taxon>Comamonadaceae</taxon>
        <taxon>Polaromonas</taxon>
    </lineage>
</organism>
<name>A0A916SKW5_9BURK</name>
<evidence type="ECO:0000313" key="1">
    <source>
        <dbReference type="EMBL" id="GGB04990.1"/>
    </source>
</evidence>
<dbReference type="AlphaFoldDB" id="A0A916SKW5"/>
<protein>
    <recommendedName>
        <fullName evidence="3">Type IV pilus assembly protein PilW</fullName>
    </recommendedName>
</protein>
<evidence type="ECO:0008006" key="3">
    <source>
        <dbReference type="Google" id="ProtNLM"/>
    </source>
</evidence>
<comment type="caution">
    <text evidence="1">The sequence shown here is derived from an EMBL/GenBank/DDBJ whole genome shotgun (WGS) entry which is preliminary data.</text>
</comment>
<dbReference type="EMBL" id="BMIG01000010">
    <property type="protein sequence ID" value="GGB04990.1"/>
    <property type="molecule type" value="Genomic_DNA"/>
</dbReference>
<sequence length="285" mass="29770">MVIGIVVVGAVLISYIGSGQTNKRQAAYGEMNENAQIALSILRSDLLLAGYAQSTSVVNTGGVKTLGKTFSTKPILGCGLGFVSANTTGVAACKTTGTETPAIEISYEADLTNSIPTSSNFPSDCIGNSLQYVAQTVAVGGQNITFYETHNRYYLATTGTGVGARTELHCASAAKTSGGAAIGGQPLVDNVDVMQIWYGEAGAAGSRQIVRYVAAGPAVVIDWQNIISVRVCLLMRSSDRVLSGEDTALGLAGYLDCNSAAQTSADGYLRRAYFLTTTLRNKMTF</sequence>
<gene>
    <name evidence="1" type="ORF">GCM10011496_27410</name>
</gene>
<evidence type="ECO:0000313" key="2">
    <source>
        <dbReference type="Proteomes" id="UP000620596"/>
    </source>
</evidence>
<reference evidence="1" key="2">
    <citation type="submission" date="2020-09" db="EMBL/GenBank/DDBJ databases">
        <authorList>
            <person name="Sun Q."/>
            <person name="Zhou Y."/>
        </authorList>
    </citation>
    <scope>NUCLEOTIDE SEQUENCE</scope>
    <source>
        <strain evidence="1">CGMCC 1.15322</strain>
    </source>
</reference>
<keyword evidence="2" id="KW-1185">Reference proteome</keyword>
<reference evidence="1" key="1">
    <citation type="journal article" date="2014" name="Int. J. Syst. Evol. Microbiol.">
        <title>Complete genome sequence of Corynebacterium casei LMG S-19264T (=DSM 44701T), isolated from a smear-ripened cheese.</title>
        <authorList>
            <consortium name="US DOE Joint Genome Institute (JGI-PGF)"/>
            <person name="Walter F."/>
            <person name="Albersmeier A."/>
            <person name="Kalinowski J."/>
            <person name="Ruckert C."/>
        </authorList>
    </citation>
    <scope>NUCLEOTIDE SEQUENCE</scope>
    <source>
        <strain evidence="1">CGMCC 1.15322</strain>
    </source>
</reference>
<dbReference type="InterPro" id="IPR032092">
    <property type="entry name" value="PilW"/>
</dbReference>
<dbReference type="Proteomes" id="UP000620596">
    <property type="component" value="Unassembled WGS sequence"/>
</dbReference>
<accession>A0A916SKW5</accession>
<proteinExistence type="predicted"/>